<protein>
    <submittedName>
        <fullName evidence="2">Uncharacterized protein</fullName>
    </submittedName>
</protein>
<proteinExistence type="predicted"/>
<dbReference type="EMBL" id="VIWO01000006">
    <property type="protein sequence ID" value="TWF38966.1"/>
    <property type="molecule type" value="Genomic_DNA"/>
</dbReference>
<accession>A0A561PLI6</accession>
<keyword evidence="1" id="KW-0732">Signal</keyword>
<gene>
    <name evidence="2" type="ORF">FHW36_106189</name>
</gene>
<evidence type="ECO:0000313" key="3">
    <source>
        <dbReference type="Proteomes" id="UP000320811"/>
    </source>
</evidence>
<organism evidence="2 3">
    <name type="scientific">Chitinophaga polysaccharea</name>
    <dbReference type="NCBI Taxonomy" id="1293035"/>
    <lineage>
        <taxon>Bacteria</taxon>
        <taxon>Pseudomonadati</taxon>
        <taxon>Bacteroidota</taxon>
        <taxon>Chitinophagia</taxon>
        <taxon>Chitinophagales</taxon>
        <taxon>Chitinophagaceae</taxon>
        <taxon>Chitinophaga</taxon>
    </lineage>
</organism>
<feature type="signal peptide" evidence="1">
    <location>
        <begin position="1"/>
        <end position="24"/>
    </location>
</feature>
<dbReference type="AlphaFoldDB" id="A0A561PLI6"/>
<evidence type="ECO:0000313" key="2">
    <source>
        <dbReference type="EMBL" id="TWF38966.1"/>
    </source>
</evidence>
<name>A0A561PLI6_9BACT</name>
<feature type="chain" id="PRO_5022064618" evidence="1">
    <location>
        <begin position="25"/>
        <end position="434"/>
    </location>
</feature>
<dbReference type="Proteomes" id="UP000320811">
    <property type="component" value="Unassembled WGS sequence"/>
</dbReference>
<comment type="caution">
    <text evidence="2">The sequence shown here is derived from an EMBL/GenBank/DDBJ whole genome shotgun (WGS) entry which is preliminary data.</text>
</comment>
<keyword evidence="3" id="KW-1185">Reference proteome</keyword>
<dbReference type="RefSeq" id="WP_145671391.1">
    <property type="nucleotide sequence ID" value="NZ_VIWO01000006.1"/>
</dbReference>
<dbReference type="OrthoDB" id="639821at2"/>
<evidence type="ECO:0000256" key="1">
    <source>
        <dbReference type="SAM" id="SignalP"/>
    </source>
</evidence>
<reference evidence="2 3" key="1">
    <citation type="submission" date="2019-06" db="EMBL/GenBank/DDBJ databases">
        <title>Sorghum-associated microbial communities from plants grown in Nebraska, USA.</title>
        <authorList>
            <person name="Schachtman D."/>
        </authorList>
    </citation>
    <scope>NUCLEOTIDE SEQUENCE [LARGE SCALE GENOMIC DNA]</scope>
    <source>
        <strain evidence="2 3">1209</strain>
    </source>
</reference>
<sequence length="434" mass="49337">MKNRIFYIVLLLFLGLAAHTNAQADKWTGTWRMEYKPWPGRPPLIIELQVGLPGQQTLYPALLKLDYGNTFHGVYELLLATKSITQLGIGRFKYPVSETPFRLGPWMLYLNGTFNYGKPANGAAYMQLSRMWIKDFGLFMKGLDEDDEIYTSTKVTLRGLLYQDSIRLKKINAQPWTGPHTNRIIHPEEDSVYFGIYDKVITADSVVQLSIKDDDQLDKDTVTLVHNGRVLLHRMEMNDQTREQRIHLDTGMNILTFFADNYGGLPPNTGNMRITTEGKTHVFDFAHRANWYATYLVAQFYRKPTAPTAAIKALPPPTTTRKNESLTSFTVRQADIILELWDAQQEDGDSISLRLNNNWIATGLPVKKAVQQIKISLQPGENTLLFMADNLGSIPPNTAALRIRFGTQAKTLELKTDFQRNNLVKIVYEPPAQP</sequence>